<comment type="caution">
    <text evidence="2">The sequence shown here is derived from an EMBL/GenBank/DDBJ whole genome shotgun (WGS) entry which is preliminary data.</text>
</comment>
<dbReference type="EMBL" id="NCEQ01000019">
    <property type="protein sequence ID" value="OYX54849.1"/>
    <property type="molecule type" value="Genomic_DNA"/>
</dbReference>
<feature type="transmembrane region" description="Helical" evidence="1">
    <location>
        <begin position="16"/>
        <end position="36"/>
    </location>
</feature>
<dbReference type="InterPro" id="IPR010865">
    <property type="entry name" value="DUF1499"/>
</dbReference>
<protein>
    <recommendedName>
        <fullName evidence="4">DUF1499 domain-containing protein</fullName>
    </recommendedName>
</protein>
<name>A0A258HDP1_9CAUL</name>
<evidence type="ECO:0008006" key="4">
    <source>
        <dbReference type="Google" id="ProtNLM"/>
    </source>
</evidence>
<evidence type="ECO:0000313" key="3">
    <source>
        <dbReference type="Proteomes" id="UP000216147"/>
    </source>
</evidence>
<keyword evidence="1" id="KW-0812">Transmembrane</keyword>
<feature type="transmembrane region" description="Helical" evidence="1">
    <location>
        <begin position="51"/>
        <end position="74"/>
    </location>
</feature>
<dbReference type="AlphaFoldDB" id="A0A258HDP1"/>
<sequence length="223" mass="23262">MARGPRPRLKGGMAKVRVAMGLAVLAPLMTFIALLLTRNGIISLDFGLDLLAIQVAQIVSWAALAFAILSLVLSLPQFRRLGLISIAIVIVCAVVSAAFFVQSRAIALAGPLDVSTDLTEPPAVAGATGSPQACPGTSAVMTQVAPAQATDALQTAGFSVTESQLFRSRGVRDGFWFGMGHEAVIRIRPDRTDVRVVARYAHTDGGATCRIASTLIAALQAAP</sequence>
<keyword evidence="1" id="KW-1133">Transmembrane helix</keyword>
<dbReference type="Pfam" id="PF07386">
    <property type="entry name" value="DUF1499"/>
    <property type="match status" value="1"/>
</dbReference>
<accession>A0A258HDP1</accession>
<evidence type="ECO:0000256" key="1">
    <source>
        <dbReference type="SAM" id="Phobius"/>
    </source>
</evidence>
<evidence type="ECO:0000313" key="2">
    <source>
        <dbReference type="EMBL" id="OYX54849.1"/>
    </source>
</evidence>
<feature type="transmembrane region" description="Helical" evidence="1">
    <location>
        <begin position="81"/>
        <end position="101"/>
    </location>
</feature>
<dbReference type="Proteomes" id="UP000216147">
    <property type="component" value="Unassembled WGS sequence"/>
</dbReference>
<reference evidence="2 3" key="1">
    <citation type="submission" date="2017-03" db="EMBL/GenBank/DDBJ databases">
        <title>Lifting the veil on microbial sulfur biogeochemistry in mining wastewaters.</title>
        <authorList>
            <person name="Kantor R.S."/>
            <person name="Colenbrander Nelson T."/>
            <person name="Marshall S."/>
            <person name="Bennett D."/>
            <person name="Apte S."/>
            <person name="Camacho D."/>
            <person name="Thomas B.C."/>
            <person name="Warren L.A."/>
            <person name="Banfield J.F."/>
        </authorList>
    </citation>
    <scope>NUCLEOTIDE SEQUENCE [LARGE SCALE GENOMIC DNA]</scope>
    <source>
        <strain evidence="2">32-68-21</strain>
    </source>
</reference>
<gene>
    <name evidence="2" type="ORF">B7Y86_15175</name>
</gene>
<proteinExistence type="predicted"/>
<keyword evidence="1" id="KW-0472">Membrane</keyword>
<organism evidence="2 3">
    <name type="scientific">Brevundimonas subvibrioides</name>
    <dbReference type="NCBI Taxonomy" id="74313"/>
    <lineage>
        <taxon>Bacteria</taxon>
        <taxon>Pseudomonadati</taxon>
        <taxon>Pseudomonadota</taxon>
        <taxon>Alphaproteobacteria</taxon>
        <taxon>Caulobacterales</taxon>
        <taxon>Caulobacteraceae</taxon>
        <taxon>Brevundimonas</taxon>
    </lineage>
</organism>